<dbReference type="Proteomes" id="UP000650533">
    <property type="component" value="Chromosome 3"/>
</dbReference>
<dbReference type="RefSeq" id="XP_043177731.1">
    <property type="nucleotide sequence ID" value="XM_043322235.1"/>
</dbReference>
<feature type="region of interest" description="Disordered" evidence="1">
    <location>
        <begin position="1"/>
        <end position="54"/>
    </location>
</feature>
<dbReference type="KEGG" id="rsx:RhiXN_02416"/>
<gene>
    <name evidence="2" type="ORF">RhiXN_02416</name>
</gene>
<protein>
    <submittedName>
        <fullName evidence="2">Uncharacterized protein</fullName>
    </submittedName>
</protein>
<reference evidence="2" key="1">
    <citation type="submission" date="2020-05" db="EMBL/GenBank/DDBJ databases">
        <title>Evolutionary and genomic comparisons of hybrid uninucleate and nonhybrid Rhizoctonia fungi.</title>
        <authorList>
            <person name="Li C."/>
            <person name="Chen X."/>
        </authorList>
    </citation>
    <scope>NUCLEOTIDE SEQUENCE</scope>
    <source>
        <strain evidence="2">AG-1 IA</strain>
    </source>
</reference>
<proteinExistence type="predicted"/>
<dbReference type="GeneID" id="67024698"/>
<name>A0A8H8NPG6_9AGAM</name>
<dbReference type="AlphaFoldDB" id="A0A8H8NPG6"/>
<sequence length="68" mass="7642">MTSKPYLSDLNPLERATPHNKQSYGTKHSNQQGVVSNFENSIRRPRQSDSTKSDLDKVLSNAIVLQDV</sequence>
<evidence type="ECO:0000313" key="2">
    <source>
        <dbReference type="EMBL" id="QRW17494.1"/>
    </source>
</evidence>
<evidence type="ECO:0000256" key="1">
    <source>
        <dbReference type="SAM" id="MobiDB-lite"/>
    </source>
</evidence>
<organism evidence="2 3">
    <name type="scientific">Rhizoctonia solani</name>
    <dbReference type="NCBI Taxonomy" id="456999"/>
    <lineage>
        <taxon>Eukaryota</taxon>
        <taxon>Fungi</taxon>
        <taxon>Dikarya</taxon>
        <taxon>Basidiomycota</taxon>
        <taxon>Agaricomycotina</taxon>
        <taxon>Agaricomycetes</taxon>
        <taxon>Cantharellales</taxon>
        <taxon>Ceratobasidiaceae</taxon>
        <taxon>Rhizoctonia</taxon>
    </lineage>
</organism>
<dbReference type="EMBL" id="CP059660">
    <property type="protein sequence ID" value="QRW17494.1"/>
    <property type="molecule type" value="Genomic_DNA"/>
</dbReference>
<accession>A0A8H8NPG6</accession>
<feature type="compositionally biased region" description="Polar residues" evidence="1">
    <location>
        <begin position="19"/>
        <end position="40"/>
    </location>
</feature>
<evidence type="ECO:0000313" key="3">
    <source>
        <dbReference type="Proteomes" id="UP000650533"/>
    </source>
</evidence>